<feature type="compositionally biased region" description="Polar residues" evidence="1">
    <location>
        <begin position="61"/>
        <end position="70"/>
    </location>
</feature>
<evidence type="ECO:0000313" key="3">
    <source>
        <dbReference type="Proteomes" id="UP000769766"/>
    </source>
</evidence>
<dbReference type="CDD" id="cd00198">
    <property type="entry name" value="vWFA"/>
    <property type="match status" value="1"/>
</dbReference>
<feature type="region of interest" description="Disordered" evidence="1">
    <location>
        <begin position="61"/>
        <end position="96"/>
    </location>
</feature>
<evidence type="ECO:0000313" key="2">
    <source>
        <dbReference type="EMBL" id="MBI2875595.1"/>
    </source>
</evidence>
<dbReference type="EMBL" id="JACPRF010000052">
    <property type="protein sequence ID" value="MBI2875595.1"/>
    <property type="molecule type" value="Genomic_DNA"/>
</dbReference>
<protein>
    <submittedName>
        <fullName evidence="2">DUF444 family protein</fullName>
    </submittedName>
</protein>
<feature type="compositionally biased region" description="Gly residues" evidence="1">
    <location>
        <begin position="217"/>
        <end position="226"/>
    </location>
</feature>
<dbReference type="InterPro" id="IPR006698">
    <property type="entry name" value="UPF0229"/>
</dbReference>
<dbReference type="Pfam" id="PF04285">
    <property type="entry name" value="DUF444"/>
    <property type="match status" value="1"/>
</dbReference>
<name>A0A932FUH0_UNCTE</name>
<dbReference type="InterPro" id="IPR036465">
    <property type="entry name" value="vWFA_dom_sf"/>
</dbReference>
<dbReference type="Proteomes" id="UP000769766">
    <property type="component" value="Unassembled WGS sequence"/>
</dbReference>
<evidence type="ECO:0000256" key="1">
    <source>
        <dbReference type="SAM" id="MobiDB-lite"/>
    </source>
</evidence>
<accession>A0A932FUH0</accession>
<dbReference type="PANTHER" id="PTHR30510:SF2">
    <property type="entry name" value="UPF0229 PROTEIN YEAH"/>
    <property type="match status" value="1"/>
</dbReference>
<dbReference type="SUPFAM" id="SSF53300">
    <property type="entry name" value="vWA-like"/>
    <property type="match status" value="1"/>
</dbReference>
<feature type="compositionally biased region" description="Low complexity" evidence="1">
    <location>
        <begin position="79"/>
        <end position="92"/>
    </location>
</feature>
<feature type="region of interest" description="Disordered" evidence="1">
    <location>
        <begin position="169"/>
        <end position="247"/>
    </location>
</feature>
<organism evidence="2 3">
    <name type="scientific">Tectimicrobiota bacterium</name>
    <dbReference type="NCBI Taxonomy" id="2528274"/>
    <lineage>
        <taxon>Bacteria</taxon>
        <taxon>Pseudomonadati</taxon>
        <taxon>Nitrospinota/Tectimicrobiota group</taxon>
        <taxon>Candidatus Tectimicrobiota</taxon>
    </lineage>
</organism>
<gene>
    <name evidence="2" type="ORF">HYY20_01795</name>
</gene>
<reference evidence="2" key="1">
    <citation type="submission" date="2020-07" db="EMBL/GenBank/DDBJ databases">
        <title>Huge and variable diversity of episymbiotic CPR bacteria and DPANN archaea in groundwater ecosystems.</title>
        <authorList>
            <person name="He C.Y."/>
            <person name="Keren R."/>
            <person name="Whittaker M."/>
            <person name="Farag I.F."/>
            <person name="Doudna J."/>
            <person name="Cate J.H.D."/>
            <person name="Banfield J.F."/>
        </authorList>
    </citation>
    <scope>NUCLEOTIDE SEQUENCE</scope>
    <source>
        <strain evidence="2">NC_groundwater_672_Ag_B-0.1um_62_36</strain>
    </source>
</reference>
<dbReference type="AlphaFoldDB" id="A0A932FUH0"/>
<sequence>MSDRGAGDRKRHREKVRNAIKENLGNIISEEAIIGQSGDKKVKVPIKGVKEYRFIFGSNNAGVAQGTGQEQPGDIVQSGADKAPGAGPAGSEPGDDIYETEVTLDELIELLFEDLELPDLEKKKLHYIQSERLLKRKGYRTQGIRVRLSRKKTVTQRIKRKQASKRALLQHSATDGKALMTGNGGSQGGAPPASEEWVGNVPLPVDLPESADPEGTVNGGQNGGGMKAPQTAALPQAGSLTEEPKRRFPFHNDDLRYNRVVPDVKRHSNAVIFCIMDTSGSMDMTKKYLARSFYFLLYRFLLTRYQNTEVVFIAHHTEAQEVTEDEFFHKGESGGTKISSGYKRALEIIESRYHPSLWNIYAFHCSDGDNFDEDNEEAIRSAEALARVANLFGYGEIKPQGSYSWSSMLERYQQIKADNFVTVKIHEKEDLWPAFRYFLGKDRTEK</sequence>
<dbReference type="PANTHER" id="PTHR30510">
    <property type="entry name" value="UPF0229 PROTEIN YEAH"/>
    <property type="match status" value="1"/>
</dbReference>
<comment type="caution">
    <text evidence="2">The sequence shown here is derived from an EMBL/GenBank/DDBJ whole genome shotgun (WGS) entry which is preliminary data.</text>
</comment>
<proteinExistence type="predicted"/>